<evidence type="ECO:0000313" key="2">
    <source>
        <dbReference type="Proteomes" id="UP001381693"/>
    </source>
</evidence>
<comment type="caution">
    <text evidence="1">The sequence shown here is derived from an EMBL/GenBank/DDBJ whole genome shotgun (WGS) entry which is preliminary data.</text>
</comment>
<dbReference type="EMBL" id="JAXCGZ010022767">
    <property type="protein sequence ID" value="KAK7024481.1"/>
    <property type="molecule type" value="Genomic_DNA"/>
</dbReference>
<organism evidence="1 2">
    <name type="scientific">Halocaridina rubra</name>
    <name type="common">Hawaiian red shrimp</name>
    <dbReference type="NCBI Taxonomy" id="373956"/>
    <lineage>
        <taxon>Eukaryota</taxon>
        <taxon>Metazoa</taxon>
        <taxon>Ecdysozoa</taxon>
        <taxon>Arthropoda</taxon>
        <taxon>Crustacea</taxon>
        <taxon>Multicrustacea</taxon>
        <taxon>Malacostraca</taxon>
        <taxon>Eumalacostraca</taxon>
        <taxon>Eucarida</taxon>
        <taxon>Decapoda</taxon>
        <taxon>Pleocyemata</taxon>
        <taxon>Caridea</taxon>
        <taxon>Atyoidea</taxon>
        <taxon>Atyidae</taxon>
        <taxon>Halocaridina</taxon>
    </lineage>
</organism>
<name>A0AAN8ZWG5_HALRR</name>
<reference evidence="1 2" key="1">
    <citation type="submission" date="2023-11" db="EMBL/GenBank/DDBJ databases">
        <title>Halocaridina rubra genome assembly.</title>
        <authorList>
            <person name="Smith C."/>
        </authorList>
    </citation>
    <scope>NUCLEOTIDE SEQUENCE [LARGE SCALE GENOMIC DNA]</scope>
    <source>
        <strain evidence="1">EP-1</strain>
        <tissue evidence="1">Whole</tissue>
    </source>
</reference>
<dbReference type="Proteomes" id="UP001381693">
    <property type="component" value="Unassembled WGS sequence"/>
</dbReference>
<gene>
    <name evidence="1" type="ORF">SK128_010793</name>
</gene>
<dbReference type="AlphaFoldDB" id="A0AAN8ZWG5"/>
<accession>A0AAN8ZWG5</accession>
<evidence type="ECO:0000313" key="1">
    <source>
        <dbReference type="EMBL" id="KAK7024481.1"/>
    </source>
</evidence>
<proteinExistence type="predicted"/>
<protein>
    <submittedName>
        <fullName evidence="1">Uncharacterized protein</fullName>
    </submittedName>
</protein>
<keyword evidence="2" id="KW-1185">Reference proteome</keyword>
<sequence length="375" mass="41228">MPPQGWSRDAVQGIDGNSEIILDQHPLTFEADLVSYEFYIHPLSGDVDPVNHFIEIRRPLCISGKEYCVSVGGCMTVCPNDGSNTATSCSASDVFCPFSQTCAASDPQQTCPAPEANPVWNTVLETKKSLPFSSLFQRIAFDPPIAVYPGDVIAAKGPFGRSKDVTFSGDLVNGQRTNFHQFVSAVVRKKASVYFSRICTRVSWDNYLSVVSNAEGVGLFRNPTSCERVIQNISMKLNIIETIQNFSMSVMIPSEPGSDILYGGMGPLKNEFPVDTNLSFIPFLVSGTVDNYEVYVTNNESLITNSSEITPHNPSTAFIHRFTEEGYLGIGIKASNSFEFAWHNFTIHIFGVIRNMVLDDHSVITSKVSVCILSK</sequence>